<reference evidence="1" key="1">
    <citation type="submission" date="2020-02" db="EMBL/GenBank/DDBJ databases">
        <authorList>
            <person name="Meier V. D."/>
        </authorList>
    </citation>
    <scope>NUCLEOTIDE SEQUENCE</scope>
    <source>
        <strain evidence="1">AVDCRST_MAG56</strain>
    </source>
</reference>
<evidence type="ECO:0000313" key="1">
    <source>
        <dbReference type="EMBL" id="CAA9296211.1"/>
    </source>
</evidence>
<dbReference type="AlphaFoldDB" id="A0A6J4K5T0"/>
<sequence length="48" mass="5156">MLETGTVTPLGTGILTDLNPPSEGALIVMLYEVIGVFRHAFLVEIDIV</sequence>
<gene>
    <name evidence="1" type="ORF">AVDCRST_MAG56-5047</name>
</gene>
<accession>A0A6J4K5T0</accession>
<proteinExistence type="predicted"/>
<name>A0A6J4K5T0_9SPHI</name>
<organism evidence="1">
    <name type="scientific">uncultured Cytophagales bacterium</name>
    <dbReference type="NCBI Taxonomy" id="158755"/>
    <lineage>
        <taxon>Bacteria</taxon>
        <taxon>Pseudomonadati</taxon>
        <taxon>Bacteroidota</taxon>
        <taxon>Sphingobacteriia</taxon>
        <taxon>Sphingobacteriales</taxon>
        <taxon>environmental samples</taxon>
    </lineage>
</organism>
<protein>
    <submittedName>
        <fullName evidence="1">Uncharacterized protein</fullName>
    </submittedName>
</protein>
<dbReference type="EMBL" id="CADCTQ010000419">
    <property type="protein sequence ID" value="CAA9296211.1"/>
    <property type="molecule type" value="Genomic_DNA"/>
</dbReference>